<dbReference type="InterPro" id="IPR045864">
    <property type="entry name" value="aa-tRNA-synth_II/BPL/LPL"/>
</dbReference>
<name>A0A3B0MRG5_THEAN</name>
<dbReference type="EMBL" id="UIVT01000003">
    <property type="protein sequence ID" value="SVP93258.1"/>
    <property type="molecule type" value="Genomic_DNA"/>
</dbReference>
<sequence>MLIKSVEELLKLINKNHNTLFIFNLESLDIFKQLRFEEYIYRYITPNCINTAFLLLNHIHPTCSIIFGLSGNIKDIKDINYCRKNRIELIRRFTGGGTVLIDNNIITSSIIATHSFVPNLNPNNLNNWAFNFYKSTNLFNQYFNILNGDFTYNPLNHNINGQDTNGQDTMSTKGVGTIGPSTVTEDTLTENVYENLEYKIGGNAQAYNKNSFVYHTSFIWEVSPRIEEILSIPKKIPKYRNNRQHNEFLKSIKNTLNINNKNLFIQLLIQSLSKLYHIILVHYYNTSTSNSINSHNSYCNDTSNSSNSSDTVTDNFNELNMKELEIKYINDEIINNCINNKLFTNYINFYYIY</sequence>
<dbReference type="PANTHER" id="PTHR43506">
    <property type="entry name" value="BIOTIN/LIPOATE A/B PROTEIN LIGASE FAMILY"/>
    <property type="match status" value="1"/>
</dbReference>
<dbReference type="InterPro" id="IPR053264">
    <property type="entry name" value="Lipoate-ligase_2_inactive"/>
</dbReference>
<dbReference type="GO" id="GO:0016874">
    <property type="term" value="F:ligase activity"/>
    <property type="evidence" value="ECO:0007669"/>
    <property type="project" value="UniProtKB-KW"/>
</dbReference>
<dbReference type="EMBL" id="UIVS01000003">
    <property type="protein sequence ID" value="SVP92454.1"/>
    <property type="molecule type" value="Genomic_DNA"/>
</dbReference>
<evidence type="ECO:0000259" key="1">
    <source>
        <dbReference type="Pfam" id="PF21948"/>
    </source>
</evidence>
<dbReference type="VEuPathDB" id="PiroplasmaDB:TA03985"/>
<dbReference type="Pfam" id="PF21948">
    <property type="entry name" value="LplA-B_cat"/>
    <property type="match status" value="1"/>
</dbReference>
<dbReference type="AlphaFoldDB" id="A0A3B0MRG5"/>
<dbReference type="PANTHER" id="PTHR43506:SF1">
    <property type="entry name" value="BPL_LPL CATALYTIC DOMAIN-CONTAINING PROTEIN"/>
    <property type="match status" value="1"/>
</dbReference>
<dbReference type="InterPro" id="IPR004143">
    <property type="entry name" value="BPL_LPL_catalytic"/>
</dbReference>
<proteinExistence type="predicted"/>
<dbReference type="SUPFAM" id="SSF55681">
    <property type="entry name" value="Class II aaRS and biotin synthetases"/>
    <property type="match status" value="1"/>
</dbReference>
<accession>A0A3B0MRG5</accession>
<evidence type="ECO:0000313" key="2">
    <source>
        <dbReference type="EMBL" id="SVP92454.1"/>
    </source>
</evidence>
<protein>
    <submittedName>
        <fullName evidence="2">Lipoate protein ligase, putative</fullName>
    </submittedName>
</protein>
<organism evidence="2">
    <name type="scientific">Theileria annulata</name>
    <dbReference type="NCBI Taxonomy" id="5874"/>
    <lineage>
        <taxon>Eukaryota</taxon>
        <taxon>Sar</taxon>
        <taxon>Alveolata</taxon>
        <taxon>Apicomplexa</taxon>
        <taxon>Aconoidasida</taxon>
        <taxon>Piroplasmida</taxon>
        <taxon>Theileriidae</taxon>
        <taxon>Theileria</taxon>
    </lineage>
</organism>
<evidence type="ECO:0000313" key="3">
    <source>
        <dbReference type="EMBL" id="SVP93258.1"/>
    </source>
</evidence>
<reference evidence="2" key="1">
    <citation type="submission" date="2018-07" db="EMBL/GenBank/DDBJ databases">
        <authorList>
            <person name="Quirk P.G."/>
            <person name="Krulwich T.A."/>
        </authorList>
    </citation>
    <scope>NUCLEOTIDE SEQUENCE</scope>
    <source>
        <strain evidence="2">Anand</strain>
    </source>
</reference>
<feature type="domain" description="BPL/LPL catalytic" evidence="1">
    <location>
        <begin position="29"/>
        <end position="271"/>
    </location>
</feature>
<gene>
    <name evidence="3" type="ORF">TAT_000224600</name>
    <name evidence="2" type="ORF">TAV_000224700</name>
</gene>
<dbReference type="Gene3D" id="3.30.930.10">
    <property type="entry name" value="Bira Bifunctional Protein, Domain 2"/>
    <property type="match status" value="1"/>
</dbReference>
<keyword evidence="2" id="KW-0436">Ligase</keyword>